<evidence type="ECO:0000313" key="9">
    <source>
        <dbReference type="Proteomes" id="UP000260457"/>
    </source>
</evidence>
<feature type="transmembrane region" description="Helical" evidence="6">
    <location>
        <begin position="276"/>
        <end position="296"/>
    </location>
</feature>
<name>A0ABM6XHQ9_9BACI</name>
<evidence type="ECO:0000256" key="4">
    <source>
        <dbReference type="ARBA" id="ARBA00022989"/>
    </source>
</evidence>
<dbReference type="EMBL" id="CP030926">
    <property type="protein sequence ID" value="AXN38023.1"/>
    <property type="molecule type" value="Genomic_DNA"/>
</dbReference>
<evidence type="ECO:0000256" key="5">
    <source>
        <dbReference type="ARBA" id="ARBA00023136"/>
    </source>
</evidence>
<dbReference type="PANTHER" id="PTHR23523">
    <property type="match status" value="1"/>
</dbReference>
<evidence type="ECO:0000313" key="8">
    <source>
        <dbReference type="EMBL" id="AXN38023.1"/>
    </source>
</evidence>
<feature type="transmembrane region" description="Helical" evidence="6">
    <location>
        <begin position="326"/>
        <end position="348"/>
    </location>
</feature>
<feature type="transmembrane region" description="Helical" evidence="6">
    <location>
        <begin position="71"/>
        <end position="94"/>
    </location>
</feature>
<keyword evidence="9" id="KW-1185">Reference proteome</keyword>
<dbReference type="InterPro" id="IPR036259">
    <property type="entry name" value="MFS_trans_sf"/>
</dbReference>
<reference evidence="8 9" key="1">
    <citation type="submission" date="2018-07" db="EMBL/GenBank/DDBJ databases">
        <title>The molecular basis for the intramolecular migration of carboxyl group in the catabolism of para-hydroxybenzoate via gentisate.</title>
        <authorList>
            <person name="Zhao H."/>
            <person name="Xu Y."/>
            <person name="Lin S."/>
            <person name="Spain J.C."/>
            <person name="Zhou N.-Y."/>
        </authorList>
    </citation>
    <scope>NUCLEOTIDE SEQUENCE [LARGE SCALE GENOMIC DNA]</scope>
    <source>
        <strain evidence="8 9">PHB-7a</strain>
    </source>
</reference>
<evidence type="ECO:0000256" key="2">
    <source>
        <dbReference type="ARBA" id="ARBA00022448"/>
    </source>
</evidence>
<accession>A0ABM6XHQ9</accession>
<evidence type="ECO:0000256" key="6">
    <source>
        <dbReference type="SAM" id="Phobius"/>
    </source>
</evidence>
<keyword evidence="5 6" id="KW-0472">Membrane</keyword>
<dbReference type="InterPro" id="IPR011701">
    <property type="entry name" value="MFS"/>
</dbReference>
<dbReference type="CDD" id="cd17339">
    <property type="entry name" value="MFS_NIMT_CynX_like"/>
    <property type="match status" value="1"/>
</dbReference>
<proteinExistence type="predicted"/>
<feature type="transmembrane region" description="Helical" evidence="6">
    <location>
        <begin position="30"/>
        <end position="51"/>
    </location>
</feature>
<dbReference type="InterPro" id="IPR052524">
    <property type="entry name" value="MFS_Cyanate_Porter"/>
</dbReference>
<dbReference type="PANTHER" id="PTHR23523:SF2">
    <property type="entry name" value="2-NITROIMIDAZOLE TRANSPORTER"/>
    <property type="match status" value="1"/>
</dbReference>
<keyword evidence="4 6" id="KW-1133">Transmembrane helix</keyword>
<sequence>MRLNRKIMALCVQERNGKMRKTIGIKDNKAKISIIWVISILFIAANLRAPITSIGPLISLICDDTGINNAVAGMVTTIPLIAFTLVSPAAPLIAKRIGMEWTLLYSLLLLIVGLFFRSISSVTALMTGMAFMGIAIAVGNVLLPGIIKQKHPEKAGILTGAYIASMNLSSAIGFGISIPLAKEAGLGWQGSLLCWAILAIATLILWLPQVKGKRGERKNRASKSTTSIFSFEMWKSPTAWNITLFMGLQSLPFYILSAWLPDMLMAQGMDQAKSGWMLSVNQFTSLPATIITPIVAMRISNRSILGIISGILMTIGMVGVGFGQLLLIPICMVLIGLGNGMAISFAMITFGLRTESAQQAADLSGMAQSIGYLLAAIGPILIGLIHDLTHSWALPKLILIFITVLLIISGAFVGQRKPVLKKIQKSDEKSYSI</sequence>
<dbReference type="Proteomes" id="UP000260457">
    <property type="component" value="Chromosome"/>
</dbReference>
<evidence type="ECO:0000259" key="7">
    <source>
        <dbReference type="PROSITE" id="PS50850"/>
    </source>
</evidence>
<feature type="transmembrane region" description="Helical" evidence="6">
    <location>
        <begin position="369"/>
        <end position="386"/>
    </location>
</feature>
<comment type="subcellular location">
    <subcellularLocation>
        <location evidence="1">Cell membrane</location>
        <topology evidence="1">Multi-pass membrane protein</topology>
    </subcellularLocation>
</comment>
<feature type="transmembrane region" description="Helical" evidence="6">
    <location>
        <begin position="238"/>
        <end position="256"/>
    </location>
</feature>
<dbReference type="PROSITE" id="PS50850">
    <property type="entry name" value="MFS"/>
    <property type="match status" value="1"/>
</dbReference>
<dbReference type="Gene3D" id="1.20.1250.20">
    <property type="entry name" value="MFS general substrate transporter like domains"/>
    <property type="match status" value="2"/>
</dbReference>
<protein>
    <submittedName>
        <fullName evidence="8">MFS transporter</fullName>
    </submittedName>
</protein>
<feature type="transmembrane region" description="Helical" evidence="6">
    <location>
        <begin position="155"/>
        <end position="180"/>
    </location>
</feature>
<feature type="transmembrane region" description="Helical" evidence="6">
    <location>
        <begin position="186"/>
        <end position="207"/>
    </location>
</feature>
<evidence type="ECO:0000256" key="1">
    <source>
        <dbReference type="ARBA" id="ARBA00004651"/>
    </source>
</evidence>
<feature type="transmembrane region" description="Helical" evidence="6">
    <location>
        <begin position="101"/>
        <end position="119"/>
    </location>
</feature>
<keyword evidence="3 6" id="KW-0812">Transmembrane</keyword>
<keyword evidence="2" id="KW-0813">Transport</keyword>
<dbReference type="Pfam" id="PF07690">
    <property type="entry name" value="MFS_1"/>
    <property type="match status" value="1"/>
</dbReference>
<feature type="transmembrane region" description="Helical" evidence="6">
    <location>
        <begin position="392"/>
        <end position="413"/>
    </location>
</feature>
<gene>
    <name evidence="8" type="ORF">DTO10_05985</name>
</gene>
<organism evidence="8 9">
    <name type="scientific">Peribacillus butanolivorans</name>
    <dbReference type="NCBI Taxonomy" id="421767"/>
    <lineage>
        <taxon>Bacteria</taxon>
        <taxon>Bacillati</taxon>
        <taxon>Bacillota</taxon>
        <taxon>Bacilli</taxon>
        <taxon>Bacillales</taxon>
        <taxon>Bacillaceae</taxon>
        <taxon>Peribacillus</taxon>
    </lineage>
</organism>
<dbReference type="InterPro" id="IPR020846">
    <property type="entry name" value="MFS_dom"/>
</dbReference>
<dbReference type="SUPFAM" id="SSF103473">
    <property type="entry name" value="MFS general substrate transporter"/>
    <property type="match status" value="1"/>
</dbReference>
<feature type="transmembrane region" description="Helical" evidence="6">
    <location>
        <begin position="125"/>
        <end position="143"/>
    </location>
</feature>
<evidence type="ECO:0000256" key="3">
    <source>
        <dbReference type="ARBA" id="ARBA00022692"/>
    </source>
</evidence>
<feature type="domain" description="Major facilitator superfamily (MFS) profile" evidence="7">
    <location>
        <begin position="34"/>
        <end position="421"/>
    </location>
</feature>
<feature type="transmembrane region" description="Helical" evidence="6">
    <location>
        <begin position="303"/>
        <end position="320"/>
    </location>
</feature>